<evidence type="ECO:0000313" key="9">
    <source>
        <dbReference type="Proteomes" id="UP001163823"/>
    </source>
</evidence>
<dbReference type="InterPro" id="IPR012328">
    <property type="entry name" value="Chalcone/stilbene_synt_C"/>
</dbReference>
<dbReference type="Gene3D" id="3.40.47.10">
    <property type="match status" value="2"/>
</dbReference>
<keyword evidence="9" id="KW-1185">Reference proteome</keyword>
<comment type="similarity">
    <text evidence="1 5">Belongs to the thiolase-like superfamily. Chalcone/stilbene synthases family.</text>
</comment>
<dbReference type="InterPro" id="IPR016039">
    <property type="entry name" value="Thiolase-like"/>
</dbReference>
<dbReference type="KEGG" id="qsa:O6P43_015114"/>
<name>A0AAD7LWB1_QUISA</name>
<comment type="caution">
    <text evidence="8">The sequence shown here is derived from an EMBL/GenBank/DDBJ whole genome shotgun (WGS) entry which is preliminary data.</text>
</comment>
<evidence type="ECO:0000259" key="6">
    <source>
        <dbReference type="Pfam" id="PF00195"/>
    </source>
</evidence>
<dbReference type="PANTHER" id="PTHR11877:SF109">
    <property type="entry name" value="CHALCONE SYNTHASE"/>
    <property type="match status" value="1"/>
</dbReference>
<dbReference type="SUPFAM" id="SSF53901">
    <property type="entry name" value="Thiolase-like"/>
    <property type="match status" value="2"/>
</dbReference>
<dbReference type="CDD" id="cd00831">
    <property type="entry name" value="CHS_like"/>
    <property type="match status" value="1"/>
</dbReference>
<keyword evidence="2 5" id="KW-0808">Transferase</keyword>
<dbReference type="PIRSF" id="PIRSF000451">
    <property type="entry name" value="PKS_III"/>
    <property type="match status" value="1"/>
</dbReference>
<evidence type="ECO:0000313" key="8">
    <source>
        <dbReference type="EMBL" id="KAJ7965480.1"/>
    </source>
</evidence>
<dbReference type="Pfam" id="PF00195">
    <property type="entry name" value="Chal_sti_synt_N"/>
    <property type="match status" value="1"/>
</dbReference>
<feature type="active site" description="Acyl-thioester intermediate" evidence="4">
    <location>
        <position position="168"/>
    </location>
</feature>
<dbReference type="EMBL" id="JARAOO010000006">
    <property type="protein sequence ID" value="KAJ7965480.1"/>
    <property type="molecule type" value="Genomic_DNA"/>
</dbReference>
<evidence type="ECO:0000256" key="1">
    <source>
        <dbReference type="ARBA" id="ARBA00005531"/>
    </source>
</evidence>
<dbReference type="InterPro" id="IPR001099">
    <property type="entry name" value="Chalcone/stilbene_synt_N"/>
</dbReference>
<evidence type="ECO:0000259" key="7">
    <source>
        <dbReference type="Pfam" id="PF02797"/>
    </source>
</evidence>
<reference evidence="8" key="1">
    <citation type="journal article" date="2023" name="Science">
        <title>Elucidation of the pathway for biosynthesis of saponin adjuvants from the soapbark tree.</title>
        <authorList>
            <person name="Reed J."/>
            <person name="Orme A."/>
            <person name="El-Demerdash A."/>
            <person name="Owen C."/>
            <person name="Martin L.B.B."/>
            <person name="Misra R.C."/>
            <person name="Kikuchi S."/>
            <person name="Rejzek M."/>
            <person name="Martin A.C."/>
            <person name="Harkess A."/>
            <person name="Leebens-Mack J."/>
            <person name="Louveau T."/>
            <person name="Stephenson M.J."/>
            <person name="Osbourn A."/>
        </authorList>
    </citation>
    <scope>NUCLEOTIDE SEQUENCE</scope>
    <source>
        <strain evidence="8">S10</strain>
    </source>
</reference>
<sequence length="400" mass="43792">MAPVTNTNGVQSQLATNRGVAAILAMGTATPSNRIIQSDYPDFYFTVTGSDHMTDLKNKFRRICERSTIEKRYLHLTEEIHKAHPNISDPKAPSFDVRQEILSEEVPKLGKEAALKAIKEWGQPESKITHLIFYTTSCLNLPGGDLYLCELLGLDPSVNRLMLYYQGCHAGGTALRVAKDIAENNAGSRVLVVCAELSTVVTFQGPCATQIDSLVMQALFGDGAVALIIGANPNTSIERPLFQLVLASQTTIPKSEYAIQGYLREKGALYYMNKDIPVLISNNVKKVVTDAMMNSVGLTMGENDWNSLFYLVHPGGPSILDAVEKQLGLEKEKLRASRHVLREFGNMWSTTVLFAMDEMRRKSVVEGKSTTGEGLELGVLLGFGPGLTVETVVLRSVPVV</sequence>
<evidence type="ECO:0000256" key="3">
    <source>
        <dbReference type="ARBA" id="ARBA00023315"/>
    </source>
</evidence>
<dbReference type="GO" id="GO:0030639">
    <property type="term" value="P:polyketide biosynthetic process"/>
    <property type="evidence" value="ECO:0007669"/>
    <property type="project" value="TreeGrafter"/>
</dbReference>
<dbReference type="FunFam" id="3.40.47.10:FF:000025">
    <property type="entry name" value="Chalcone synthase 2"/>
    <property type="match status" value="1"/>
</dbReference>
<dbReference type="Proteomes" id="UP001163823">
    <property type="component" value="Chromosome 6"/>
</dbReference>
<dbReference type="Pfam" id="PF02797">
    <property type="entry name" value="Chal_sti_synt_C"/>
    <property type="match status" value="1"/>
</dbReference>
<accession>A0AAD7LWB1</accession>
<feature type="domain" description="Chalcone/stilbene synthase C-terminal" evidence="7">
    <location>
        <begin position="243"/>
        <end position="398"/>
    </location>
</feature>
<organism evidence="8 9">
    <name type="scientific">Quillaja saponaria</name>
    <name type="common">Soap bark tree</name>
    <dbReference type="NCBI Taxonomy" id="32244"/>
    <lineage>
        <taxon>Eukaryota</taxon>
        <taxon>Viridiplantae</taxon>
        <taxon>Streptophyta</taxon>
        <taxon>Embryophyta</taxon>
        <taxon>Tracheophyta</taxon>
        <taxon>Spermatophyta</taxon>
        <taxon>Magnoliopsida</taxon>
        <taxon>eudicotyledons</taxon>
        <taxon>Gunneridae</taxon>
        <taxon>Pentapetalae</taxon>
        <taxon>rosids</taxon>
        <taxon>fabids</taxon>
        <taxon>Fabales</taxon>
        <taxon>Quillajaceae</taxon>
        <taxon>Quillaja</taxon>
    </lineage>
</organism>
<protein>
    <submittedName>
        <fullName evidence="8">Chalcone synthase</fullName>
    </submittedName>
</protein>
<gene>
    <name evidence="8" type="ORF">O6P43_015114</name>
</gene>
<evidence type="ECO:0000256" key="4">
    <source>
        <dbReference type="PIRSR" id="PIRSR000451-1"/>
    </source>
</evidence>
<evidence type="ECO:0000256" key="2">
    <source>
        <dbReference type="ARBA" id="ARBA00022679"/>
    </source>
</evidence>
<dbReference type="GO" id="GO:0016747">
    <property type="term" value="F:acyltransferase activity, transferring groups other than amino-acyl groups"/>
    <property type="evidence" value="ECO:0007669"/>
    <property type="project" value="InterPro"/>
</dbReference>
<feature type="domain" description="Chalcone/stilbene synthase N-terminal" evidence="6">
    <location>
        <begin position="15"/>
        <end position="233"/>
    </location>
</feature>
<dbReference type="FunFam" id="3.40.47.10:FF:000014">
    <property type="entry name" value="Chalcone synthase 1"/>
    <property type="match status" value="1"/>
</dbReference>
<dbReference type="PANTHER" id="PTHR11877">
    <property type="entry name" value="HYDROXYMETHYLGLUTARYL-COA SYNTHASE"/>
    <property type="match status" value="1"/>
</dbReference>
<proteinExistence type="inferred from homology"/>
<dbReference type="InterPro" id="IPR011141">
    <property type="entry name" value="Polyketide_synthase_type-III"/>
</dbReference>
<dbReference type="AlphaFoldDB" id="A0AAD7LWB1"/>
<evidence type="ECO:0000256" key="5">
    <source>
        <dbReference type="RuleBase" id="RU003633"/>
    </source>
</evidence>
<keyword evidence="3 5" id="KW-0012">Acyltransferase</keyword>